<proteinExistence type="predicted"/>
<evidence type="ECO:0000313" key="2">
    <source>
        <dbReference type="EMBL" id="AKU92874.1"/>
    </source>
</evidence>
<dbReference type="InterPro" id="IPR012373">
    <property type="entry name" value="Ferrdict_sens_TM"/>
</dbReference>
<dbReference type="Proteomes" id="UP000055590">
    <property type="component" value="Chromosome"/>
</dbReference>
<dbReference type="KEGG" id="vin:AKJ08_3261"/>
<evidence type="ECO:0000259" key="1">
    <source>
        <dbReference type="Pfam" id="PF04773"/>
    </source>
</evidence>
<accession>A0A0K1PID4</accession>
<gene>
    <name evidence="2" type="ORF">AKJ08_3261</name>
</gene>
<reference evidence="2 3" key="1">
    <citation type="submission" date="2015-08" db="EMBL/GenBank/DDBJ databases">
        <authorList>
            <person name="Babu N.S."/>
            <person name="Beckwith C.J."/>
            <person name="Beseler K.G."/>
            <person name="Brison A."/>
            <person name="Carone J.V."/>
            <person name="Caskin T.P."/>
            <person name="Diamond M."/>
            <person name="Durham M.E."/>
            <person name="Foxe J.M."/>
            <person name="Go M."/>
            <person name="Henderson B.A."/>
            <person name="Jones I.B."/>
            <person name="McGettigan J.A."/>
            <person name="Micheletti S.J."/>
            <person name="Nasrallah M.E."/>
            <person name="Ortiz D."/>
            <person name="Piller C.R."/>
            <person name="Privatt S.R."/>
            <person name="Schneider S.L."/>
            <person name="Sharp S."/>
            <person name="Smith T.C."/>
            <person name="Stanton J.D."/>
            <person name="Ullery H.E."/>
            <person name="Wilson R.J."/>
            <person name="Serrano M.G."/>
            <person name="Buck G."/>
            <person name="Lee V."/>
            <person name="Wang Y."/>
            <person name="Carvalho R."/>
            <person name="Voegtly L."/>
            <person name="Shi R."/>
            <person name="Duckworth R."/>
            <person name="Johnson A."/>
            <person name="Loviza R."/>
            <person name="Walstead R."/>
            <person name="Shah Z."/>
            <person name="Kiflezghi M."/>
            <person name="Wade K."/>
            <person name="Ball S.L."/>
            <person name="Bradley K.W."/>
            <person name="Asai D.J."/>
            <person name="Bowman C.A."/>
            <person name="Russell D.A."/>
            <person name="Pope W.H."/>
            <person name="Jacobs-Sera D."/>
            <person name="Hendrix R.W."/>
            <person name="Hatfull G.F."/>
        </authorList>
    </citation>
    <scope>NUCLEOTIDE SEQUENCE [LARGE SCALE GENOMIC DNA]</scope>
    <source>
        <strain evidence="2 3">DSM 27710</strain>
    </source>
</reference>
<sequence>MDSIDELPIESLRALADARPTDAATRRIVEGALRASKMGESRAPSSPLFGKWMVPAFAAAAVAVVAVVGAQSDRQPEGLGEQGRHMAAAKADLRFPEKGSVQEASESETRFGVGPHRIAIEPGGRLRVELAEPNATELRVEQGRAHFDVEHLSTGQRFLVRTEQVLVEVVGTRFSVSSAGTCSVVAVDEGRVRITDAQGVQRFLSAGGEHRFCGDRKGTEAEGLLREALVLVSSGNELEKAAGLLSRFRSANPGGILGEEALYHLCLVEARLGHADKARALGDEFFASFPDSDRAERLREWLQQPAEVH</sequence>
<dbReference type="GO" id="GO:0016989">
    <property type="term" value="F:sigma factor antagonist activity"/>
    <property type="evidence" value="ECO:0007669"/>
    <property type="project" value="TreeGrafter"/>
</dbReference>
<dbReference type="InterPro" id="IPR011990">
    <property type="entry name" value="TPR-like_helical_dom_sf"/>
</dbReference>
<organism evidence="2 3">
    <name type="scientific">Vulgatibacter incomptus</name>
    <dbReference type="NCBI Taxonomy" id="1391653"/>
    <lineage>
        <taxon>Bacteria</taxon>
        <taxon>Pseudomonadati</taxon>
        <taxon>Myxococcota</taxon>
        <taxon>Myxococcia</taxon>
        <taxon>Myxococcales</taxon>
        <taxon>Cystobacterineae</taxon>
        <taxon>Vulgatibacteraceae</taxon>
        <taxon>Vulgatibacter</taxon>
    </lineage>
</organism>
<dbReference type="Gene3D" id="1.25.40.10">
    <property type="entry name" value="Tetratricopeptide repeat domain"/>
    <property type="match status" value="1"/>
</dbReference>
<dbReference type="EMBL" id="CP012332">
    <property type="protein sequence ID" value="AKU92874.1"/>
    <property type="molecule type" value="Genomic_DNA"/>
</dbReference>
<dbReference type="PANTHER" id="PTHR30273">
    <property type="entry name" value="PERIPLASMIC SIGNAL SENSOR AND SIGMA FACTOR ACTIVATOR FECR-RELATED"/>
    <property type="match status" value="1"/>
</dbReference>
<name>A0A0K1PID4_9BACT</name>
<dbReference type="STRING" id="1391653.AKJ08_3261"/>
<keyword evidence="3" id="KW-1185">Reference proteome</keyword>
<protein>
    <recommendedName>
        <fullName evidence="1">FecR protein domain-containing protein</fullName>
    </recommendedName>
</protein>
<feature type="domain" description="FecR protein" evidence="1">
    <location>
        <begin position="132"/>
        <end position="193"/>
    </location>
</feature>
<dbReference type="RefSeq" id="WP_050726981.1">
    <property type="nucleotide sequence ID" value="NZ_CP012332.1"/>
</dbReference>
<dbReference type="PANTHER" id="PTHR30273:SF2">
    <property type="entry name" value="PROTEIN FECR"/>
    <property type="match status" value="1"/>
</dbReference>
<evidence type="ECO:0000313" key="3">
    <source>
        <dbReference type="Proteomes" id="UP000055590"/>
    </source>
</evidence>
<dbReference type="InterPro" id="IPR006860">
    <property type="entry name" value="FecR"/>
</dbReference>
<dbReference type="Pfam" id="PF04773">
    <property type="entry name" value="FecR"/>
    <property type="match status" value="1"/>
</dbReference>
<dbReference type="Gene3D" id="2.60.120.1440">
    <property type="match status" value="1"/>
</dbReference>
<dbReference type="AlphaFoldDB" id="A0A0K1PID4"/>